<dbReference type="OrthoDB" id="441660at2759"/>
<feature type="chain" id="PRO_5036466818" evidence="1">
    <location>
        <begin position="29"/>
        <end position="324"/>
    </location>
</feature>
<dbReference type="InterPro" id="IPR001304">
    <property type="entry name" value="C-type_lectin-like"/>
</dbReference>
<comment type="caution">
    <text evidence="3">The sequence shown here is derived from an EMBL/GenBank/DDBJ whole genome shotgun (WGS) entry which is preliminary data.</text>
</comment>
<reference evidence="3" key="1">
    <citation type="submission" date="2020-08" db="EMBL/GenBank/DDBJ databases">
        <title>Multicomponent nature underlies the extraordinary mechanical properties of spider dragline silk.</title>
        <authorList>
            <person name="Kono N."/>
            <person name="Nakamura H."/>
            <person name="Mori M."/>
            <person name="Yoshida Y."/>
            <person name="Ohtoshi R."/>
            <person name="Malay A.D."/>
            <person name="Moran D.A.P."/>
            <person name="Tomita M."/>
            <person name="Numata K."/>
            <person name="Arakawa K."/>
        </authorList>
    </citation>
    <scope>NUCLEOTIDE SEQUENCE</scope>
</reference>
<sequence>MIRVDFYQNTKKYLWVAILLVILVITDGAKPKKCEAPWRTYRNVCFLFSDNNHQKFEDAQAICYKKGGFLASIRNSQEQGFLIKTIQGMGSSLARVRWLIGLYQYDPTDNKAYRWLDGSVSNFRNWMPTQPNSVYERCALLDGSNGYKWRDEICSNRVLFICRKDLEKEGSMNCFKGQPPNHQVLEKKDISVTECLEHCRGLGFPLAGTIPDKCYCLQADNLNNLEIVSRLECNGNCQNQHCGNKNFVTVYNLTFYTDTAESCEDLSQLGLSNPSTYVTKSGEEEKLQSCFTDEEENTNKTLQHLENESHIKIIVFIDLTKSVF</sequence>
<feature type="signal peptide" evidence="1">
    <location>
        <begin position="1"/>
        <end position="28"/>
    </location>
</feature>
<proteinExistence type="predicted"/>
<evidence type="ECO:0000313" key="4">
    <source>
        <dbReference type="Proteomes" id="UP000887013"/>
    </source>
</evidence>
<protein>
    <submittedName>
        <fullName evidence="3">Layilin</fullName>
    </submittedName>
</protein>
<dbReference type="SMART" id="SM00034">
    <property type="entry name" value="CLECT"/>
    <property type="match status" value="1"/>
</dbReference>
<keyword evidence="4" id="KW-1185">Reference proteome</keyword>
<gene>
    <name evidence="3" type="primary">X975_00757</name>
    <name evidence="3" type="ORF">NPIL_423361</name>
</gene>
<dbReference type="InterPro" id="IPR050111">
    <property type="entry name" value="C-type_lectin/snaclec_domain"/>
</dbReference>
<evidence type="ECO:0000256" key="1">
    <source>
        <dbReference type="SAM" id="SignalP"/>
    </source>
</evidence>
<dbReference type="Pfam" id="PF00059">
    <property type="entry name" value="Lectin_C"/>
    <property type="match status" value="1"/>
</dbReference>
<dbReference type="EMBL" id="BMAW01084345">
    <property type="protein sequence ID" value="GFU38203.1"/>
    <property type="molecule type" value="Genomic_DNA"/>
</dbReference>
<dbReference type="PROSITE" id="PS50041">
    <property type="entry name" value="C_TYPE_LECTIN_2"/>
    <property type="match status" value="1"/>
</dbReference>
<organism evidence="3 4">
    <name type="scientific">Nephila pilipes</name>
    <name type="common">Giant wood spider</name>
    <name type="synonym">Nephila maculata</name>
    <dbReference type="NCBI Taxonomy" id="299642"/>
    <lineage>
        <taxon>Eukaryota</taxon>
        <taxon>Metazoa</taxon>
        <taxon>Ecdysozoa</taxon>
        <taxon>Arthropoda</taxon>
        <taxon>Chelicerata</taxon>
        <taxon>Arachnida</taxon>
        <taxon>Araneae</taxon>
        <taxon>Araneomorphae</taxon>
        <taxon>Entelegynae</taxon>
        <taxon>Araneoidea</taxon>
        <taxon>Nephilidae</taxon>
        <taxon>Nephila</taxon>
    </lineage>
</organism>
<dbReference type="Proteomes" id="UP000887013">
    <property type="component" value="Unassembled WGS sequence"/>
</dbReference>
<dbReference type="Gene3D" id="3.10.100.10">
    <property type="entry name" value="Mannose-Binding Protein A, subunit A"/>
    <property type="match status" value="1"/>
</dbReference>
<dbReference type="InterPro" id="IPR016187">
    <property type="entry name" value="CTDL_fold"/>
</dbReference>
<dbReference type="InterPro" id="IPR016186">
    <property type="entry name" value="C-type_lectin-like/link_sf"/>
</dbReference>
<dbReference type="SUPFAM" id="SSF56436">
    <property type="entry name" value="C-type lectin-like"/>
    <property type="match status" value="1"/>
</dbReference>
<evidence type="ECO:0000313" key="3">
    <source>
        <dbReference type="EMBL" id="GFU38203.1"/>
    </source>
</evidence>
<dbReference type="PANTHER" id="PTHR22803">
    <property type="entry name" value="MANNOSE, PHOSPHOLIPASE, LECTIN RECEPTOR RELATED"/>
    <property type="match status" value="1"/>
</dbReference>
<keyword evidence="1" id="KW-0732">Signal</keyword>
<dbReference type="AlphaFoldDB" id="A0A8X6QQ53"/>
<name>A0A8X6QQ53_NEPPI</name>
<accession>A0A8X6QQ53</accession>
<evidence type="ECO:0000259" key="2">
    <source>
        <dbReference type="PROSITE" id="PS50041"/>
    </source>
</evidence>
<feature type="domain" description="C-type lectin" evidence="2">
    <location>
        <begin position="41"/>
        <end position="163"/>
    </location>
</feature>